<evidence type="ECO:0000256" key="7">
    <source>
        <dbReference type="SAM" id="Phobius"/>
    </source>
</evidence>
<dbReference type="InterPro" id="IPR020846">
    <property type="entry name" value="MFS_dom"/>
</dbReference>
<feature type="transmembrane region" description="Helical" evidence="7">
    <location>
        <begin position="119"/>
        <end position="139"/>
    </location>
</feature>
<feature type="transmembrane region" description="Helical" evidence="7">
    <location>
        <begin position="294"/>
        <end position="313"/>
    </location>
</feature>
<evidence type="ECO:0000256" key="2">
    <source>
        <dbReference type="ARBA" id="ARBA00022448"/>
    </source>
</evidence>
<dbReference type="PANTHER" id="PTHR43414:SF1">
    <property type="entry name" value="PEPTIDE PERMEASE"/>
    <property type="match status" value="1"/>
</dbReference>
<keyword evidence="5 7" id="KW-1133">Transmembrane helix</keyword>
<dbReference type="InterPro" id="IPR011701">
    <property type="entry name" value="MFS"/>
</dbReference>
<dbReference type="Gene3D" id="1.20.1250.20">
    <property type="entry name" value="MFS general substrate transporter like domains"/>
    <property type="match status" value="2"/>
</dbReference>
<dbReference type="eggNOG" id="COG2814">
    <property type="taxonomic scope" value="Bacteria"/>
</dbReference>
<evidence type="ECO:0000259" key="8">
    <source>
        <dbReference type="PROSITE" id="PS50850"/>
    </source>
</evidence>
<organism evidence="9 10">
    <name type="scientific">Sporolactobacillus laevolacticus DSM 442</name>
    <dbReference type="NCBI Taxonomy" id="1395513"/>
    <lineage>
        <taxon>Bacteria</taxon>
        <taxon>Bacillati</taxon>
        <taxon>Bacillota</taxon>
        <taxon>Bacilli</taxon>
        <taxon>Bacillales</taxon>
        <taxon>Sporolactobacillaceae</taxon>
        <taxon>Sporolactobacillus</taxon>
    </lineage>
</organism>
<dbReference type="OrthoDB" id="65739at2"/>
<dbReference type="SUPFAM" id="SSF103473">
    <property type="entry name" value="MFS general substrate transporter"/>
    <property type="match status" value="1"/>
</dbReference>
<name>V6IWF3_9BACL</name>
<keyword evidence="6 7" id="KW-0472">Membrane</keyword>
<evidence type="ECO:0000256" key="3">
    <source>
        <dbReference type="ARBA" id="ARBA00022475"/>
    </source>
</evidence>
<dbReference type="GO" id="GO:0022857">
    <property type="term" value="F:transmembrane transporter activity"/>
    <property type="evidence" value="ECO:0007669"/>
    <property type="project" value="InterPro"/>
</dbReference>
<feature type="transmembrane region" description="Helical" evidence="7">
    <location>
        <begin position="146"/>
        <end position="165"/>
    </location>
</feature>
<dbReference type="STRING" id="1395513.P343_14985"/>
<keyword evidence="3" id="KW-1003">Cell membrane</keyword>
<evidence type="ECO:0000256" key="5">
    <source>
        <dbReference type="ARBA" id="ARBA00022989"/>
    </source>
</evidence>
<evidence type="ECO:0000256" key="1">
    <source>
        <dbReference type="ARBA" id="ARBA00004651"/>
    </source>
</evidence>
<keyword evidence="10" id="KW-1185">Reference proteome</keyword>
<reference evidence="9 10" key="1">
    <citation type="journal article" date="2013" name="Genome Announc.">
        <title>Genome Sequence of Sporolactobacillus laevolacticus DSM442, an Efficient Polymer-Grade D-Lactate Producer from Agricultural Waste Cottonseed as a Nitrogen Source.</title>
        <authorList>
            <person name="Wang H."/>
            <person name="Wang L."/>
            <person name="Ju J."/>
            <person name="Yu B."/>
            <person name="Ma Y."/>
        </authorList>
    </citation>
    <scope>NUCLEOTIDE SEQUENCE [LARGE SCALE GENOMIC DNA]</scope>
    <source>
        <strain evidence="9 10">DSM 442</strain>
    </source>
</reference>
<proteinExistence type="predicted"/>
<dbReference type="PANTHER" id="PTHR43414">
    <property type="entry name" value="MULTIDRUG RESISTANCE PROTEIN MDTG"/>
    <property type="match status" value="1"/>
</dbReference>
<protein>
    <submittedName>
        <fullName evidence="9">Multidrug transporter</fullName>
    </submittedName>
</protein>
<dbReference type="PATRIC" id="fig|1395513.3.peg.3043"/>
<feature type="transmembrane region" description="Helical" evidence="7">
    <location>
        <begin position="56"/>
        <end position="78"/>
    </location>
</feature>
<keyword evidence="2" id="KW-0813">Transport</keyword>
<dbReference type="AlphaFoldDB" id="V6IWF3"/>
<gene>
    <name evidence="9" type="ORF">P343_14985</name>
</gene>
<evidence type="ECO:0000256" key="4">
    <source>
        <dbReference type="ARBA" id="ARBA00022692"/>
    </source>
</evidence>
<feature type="transmembrane region" description="Helical" evidence="7">
    <location>
        <begin position="380"/>
        <end position="401"/>
    </location>
</feature>
<dbReference type="PROSITE" id="PS50850">
    <property type="entry name" value="MFS"/>
    <property type="match status" value="1"/>
</dbReference>
<dbReference type="Proteomes" id="UP000018296">
    <property type="component" value="Unassembled WGS sequence"/>
</dbReference>
<dbReference type="InterPro" id="IPR036259">
    <property type="entry name" value="MFS_trans_sf"/>
</dbReference>
<keyword evidence="4 7" id="KW-0812">Transmembrane</keyword>
<dbReference type="PRINTS" id="PR01035">
    <property type="entry name" value="TCRTETA"/>
</dbReference>
<dbReference type="Pfam" id="PF07690">
    <property type="entry name" value="MFS_1"/>
    <property type="match status" value="2"/>
</dbReference>
<accession>V6IWF3</accession>
<dbReference type="EMBL" id="AWTC01000016">
    <property type="protein sequence ID" value="EST10881.1"/>
    <property type="molecule type" value="Genomic_DNA"/>
</dbReference>
<feature type="transmembrane region" description="Helical" evidence="7">
    <location>
        <begin position="90"/>
        <end position="113"/>
    </location>
</feature>
<comment type="subcellular location">
    <subcellularLocation>
        <location evidence="1">Cell membrane</location>
        <topology evidence="1">Multi-pass membrane protein</topology>
    </subcellularLocation>
</comment>
<feature type="transmembrane region" description="Helical" evidence="7">
    <location>
        <begin position="177"/>
        <end position="198"/>
    </location>
</feature>
<evidence type="ECO:0000313" key="10">
    <source>
        <dbReference type="Proteomes" id="UP000018296"/>
    </source>
</evidence>
<comment type="caution">
    <text evidence="9">The sequence shown here is derived from an EMBL/GenBank/DDBJ whole genome shotgun (WGS) entry which is preliminary data.</text>
</comment>
<feature type="domain" description="Major facilitator superfamily (MFS) profile" evidence="8">
    <location>
        <begin position="19"/>
        <end position="406"/>
    </location>
</feature>
<sequence length="406" mass="44124">MNWKEEKLAPLMHTHWYQLMLILLFGNIVAGVAFSEIMPFLPFFLRDLGDYSAQQLNIYSAMVFSSTYLIAMFLSPLWGKIGDQFGRKTILLLSALGAAITISAFATVTNVWGLIGLRLLQGAFAGYFSNTNALLAAEVPKEKSGYALGTLATGFITGSLLGPLLGGVIGSLLGYRLTFLITSFLLIIVFFINLFGVYETNHHPWIKNPSLQQVTINVLPKKKIIVSLYITTLLIQIGNNSINPIRSLYVAQLIQNTGNVNLMNGVVASAPGVACLLTSSYFGKVGDRIGTGRILKISLLATICFLLPMAFVTNIWQLVFLQLLIGLSDAALMPSVNILLTKNTPVSISSSIFGYNQSFQSAGIVIGPFVGSFIANLFGYRGVFIVATLLFCVLVVIIKAANHQYA</sequence>
<evidence type="ECO:0000313" key="9">
    <source>
        <dbReference type="EMBL" id="EST10881.1"/>
    </source>
</evidence>
<dbReference type="RefSeq" id="WP_023511221.1">
    <property type="nucleotide sequence ID" value="NZ_AWTC01000016.1"/>
</dbReference>
<evidence type="ECO:0000256" key="6">
    <source>
        <dbReference type="ARBA" id="ARBA00023136"/>
    </source>
</evidence>
<dbReference type="InterPro" id="IPR001958">
    <property type="entry name" value="Tet-R_TetA/multi-R_MdtG-like"/>
</dbReference>
<feature type="transmembrane region" description="Helical" evidence="7">
    <location>
        <begin position="21"/>
        <end position="44"/>
    </location>
</feature>
<dbReference type="GO" id="GO:0005886">
    <property type="term" value="C:plasma membrane"/>
    <property type="evidence" value="ECO:0007669"/>
    <property type="project" value="UniProtKB-SubCell"/>
</dbReference>